<dbReference type="Proteomes" id="UP000647172">
    <property type="component" value="Unassembled WGS sequence"/>
</dbReference>
<protein>
    <submittedName>
        <fullName evidence="1">Uncharacterized protein</fullName>
    </submittedName>
</protein>
<comment type="caution">
    <text evidence="1">The sequence shown here is derived from an EMBL/GenBank/DDBJ whole genome shotgun (WGS) entry which is preliminary data.</text>
</comment>
<sequence>MWARTPFPRLALDGLLTPDPADREACASSAGALRRLAALSEQLTPDEAAAILYEAVRYLPMPAGAGVVGGPDAAMVQWLTRLLCMIERLDVPNLMPALARTGFRGVVDFLHALSTARSILTADWLPELIARTTDLGWGLFQEHVRDGDEAPDQPTATLFTLVEDLLGARAVNRRLQAALADGLPLIAIAARLVQVRTEGDTGPPLIVHFDATEMLGRFGLDSVRTALDGPQLPGEPDDLDVSWAGRRRHATVALRAVVASHAAGRRLPALPEGPPRRLGNRATVLRAPGAEVPDLRVTVAVLTPADASTEAGPPGPGLVGEQRERVILATLENSPMTRWLGSAARSWPLAARRWEIADPGDGRSYTHCVTALASTDEDAGFWRVQTPVLAGAAVRTGGDLPRPFLMADFEIGLWLTELGADRRPAGRRHDARPLPAALSLNEMDGMLTAMIATGLESASALFGRVLTSFDADPALNLHVRIGTPAGIDAVVDLGDLQRAGADGSRTVSLEHDFAFAPARDDASTLSGGWALALLGEMLLRSGYRRYEQRLLALRD</sequence>
<name>A0A919JHF0_9ACTN</name>
<proteinExistence type="predicted"/>
<dbReference type="AlphaFoldDB" id="A0A919JHF0"/>
<dbReference type="RefSeq" id="WP_203763611.1">
    <property type="nucleotide sequence ID" value="NZ_BAAAYJ010000088.1"/>
</dbReference>
<organism evidence="1 2">
    <name type="scientific">Actinoplanes nipponensis</name>
    <dbReference type="NCBI Taxonomy" id="135950"/>
    <lineage>
        <taxon>Bacteria</taxon>
        <taxon>Bacillati</taxon>
        <taxon>Actinomycetota</taxon>
        <taxon>Actinomycetes</taxon>
        <taxon>Micromonosporales</taxon>
        <taxon>Micromonosporaceae</taxon>
        <taxon>Actinoplanes</taxon>
    </lineage>
</organism>
<evidence type="ECO:0000313" key="2">
    <source>
        <dbReference type="Proteomes" id="UP000647172"/>
    </source>
</evidence>
<evidence type="ECO:0000313" key="1">
    <source>
        <dbReference type="EMBL" id="GIE46839.1"/>
    </source>
</evidence>
<reference evidence="1" key="1">
    <citation type="submission" date="2021-01" db="EMBL/GenBank/DDBJ databases">
        <title>Whole genome shotgun sequence of Actinoplanes nipponensis NBRC 14063.</title>
        <authorList>
            <person name="Komaki H."/>
            <person name="Tamura T."/>
        </authorList>
    </citation>
    <scope>NUCLEOTIDE SEQUENCE</scope>
    <source>
        <strain evidence="1">NBRC 14063</strain>
    </source>
</reference>
<keyword evidence="2" id="KW-1185">Reference proteome</keyword>
<gene>
    <name evidence="1" type="ORF">Ani05nite_03730</name>
</gene>
<accession>A0A919JHF0</accession>
<dbReference type="EMBL" id="BOMQ01000008">
    <property type="protein sequence ID" value="GIE46839.1"/>
    <property type="molecule type" value="Genomic_DNA"/>
</dbReference>